<keyword evidence="1 6" id="KW-0963">Cytoplasm</keyword>
<dbReference type="SMART" id="SM00393">
    <property type="entry name" value="R3H"/>
    <property type="match status" value="1"/>
</dbReference>
<evidence type="ECO:0000256" key="3">
    <source>
        <dbReference type="ARBA" id="ARBA00022960"/>
    </source>
</evidence>
<dbReference type="Gene3D" id="3.30.30.80">
    <property type="entry name" value="probable RNA-binding protein from clostridium symbiosum atcc 14940"/>
    <property type="match status" value="1"/>
</dbReference>
<feature type="domain" description="R3H" evidence="8">
    <location>
        <begin position="243"/>
        <end position="309"/>
    </location>
</feature>
<dbReference type="CDD" id="cd02644">
    <property type="entry name" value="R3H_jag"/>
    <property type="match status" value="1"/>
</dbReference>
<dbReference type="InterPro" id="IPR001374">
    <property type="entry name" value="R3H_dom"/>
</dbReference>
<comment type="function">
    <text evidence="6">A probable RNA chaperone. Forms a complex with KhpA which binds to cellular RNA and controls its expression. Plays a role in peptidoglycan (PG) homeostasis and cell length regulation.</text>
</comment>
<evidence type="ECO:0000256" key="4">
    <source>
        <dbReference type="ARBA" id="ARBA00023186"/>
    </source>
</evidence>
<dbReference type="AlphaFoldDB" id="A0A6L5X8T3"/>
<feature type="region of interest" description="Disordered" evidence="7">
    <location>
        <begin position="57"/>
        <end position="154"/>
    </location>
</feature>
<dbReference type="InterPro" id="IPR034079">
    <property type="entry name" value="R3H_KhpB"/>
</dbReference>
<dbReference type="InterPro" id="IPR038247">
    <property type="entry name" value="Jag_N_dom_sf"/>
</dbReference>
<evidence type="ECO:0000256" key="2">
    <source>
        <dbReference type="ARBA" id="ARBA00022884"/>
    </source>
</evidence>
<dbReference type="Gene3D" id="3.30.300.20">
    <property type="match status" value="1"/>
</dbReference>
<dbReference type="InterPro" id="IPR032782">
    <property type="entry name" value="KhpB_N"/>
</dbReference>
<dbReference type="GO" id="GO:0009252">
    <property type="term" value="P:peptidoglycan biosynthetic process"/>
    <property type="evidence" value="ECO:0007669"/>
    <property type="project" value="UniProtKB-UniRule"/>
</dbReference>
<dbReference type="NCBIfam" id="NF041568">
    <property type="entry name" value="Jag_EloR"/>
    <property type="match status" value="1"/>
</dbReference>
<dbReference type="SMART" id="SM01245">
    <property type="entry name" value="Jag_N"/>
    <property type="match status" value="1"/>
</dbReference>
<dbReference type="EMBL" id="VULZ01000016">
    <property type="protein sequence ID" value="MSS15845.1"/>
    <property type="molecule type" value="Genomic_DNA"/>
</dbReference>
<comment type="caution">
    <text evidence="6">Lacks conserved residue(s) required for the propagation of feature annotation.</text>
</comment>
<evidence type="ECO:0000313" key="9">
    <source>
        <dbReference type="EMBL" id="MSS15845.1"/>
    </source>
</evidence>
<feature type="compositionally biased region" description="Low complexity" evidence="7">
    <location>
        <begin position="340"/>
        <end position="350"/>
    </location>
</feature>
<keyword evidence="10" id="KW-1185">Reference proteome</keyword>
<keyword evidence="2 6" id="KW-0694">RNA-binding</keyword>
<dbReference type="Pfam" id="PF14804">
    <property type="entry name" value="Jag_N"/>
    <property type="match status" value="1"/>
</dbReference>
<evidence type="ECO:0000256" key="5">
    <source>
        <dbReference type="ARBA" id="ARBA00023316"/>
    </source>
</evidence>
<feature type="region of interest" description="Disordered" evidence="7">
    <location>
        <begin position="319"/>
        <end position="361"/>
    </location>
</feature>
<feature type="compositionally biased region" description="Basic and acidic residues" evidence="7">
    <location>
        <begin position="351"/>
        <end position="361"/>
    </location>
</feature>
<dbReference type="InterPro" id="IPR038008">
    <property type="entry name" value="Jag_KH"/>
</dbReference>
<dbReference type="InterPro" id="IPR039247">
    <property type="entry name" value="KhpB"/>
</dbReference>
<dbReference type="GO" id="GO:0003723">
    <property type="term" value="F:RNA binding"/>
    <property type="evidence" value="ECO:0007669"/>
    <property type="project" value="UniProtKB-UniRule"/>
</dbReference>
<gene>
    <name evidence="6" type="primary">khpB</name>
    <name evidence="6" type="synonym">eloR</name>
    <name evidence="9" type="ORF">FYJ35_12530</name>
</gene>
<comment type="subunit">
    <text evidence="6">Forms a complex with KhpA.</text>
</comment>
<accession>A0A6L5X8T3</accession>
<dbReference type="HAMAP" id="MF_00867">
    <property type="entry name" value="KhpB"/>
    <property type="match status" value="1"/>
</dbReference>
<evidence type="ECO:0000256" key="6">
    <source>
        <dbReference type="HAMAP-Rule" id="MF_00867"/>
    </source>
</evidence>
<dbReference type="Pfam" id="PF13083">
    <property type="entry name" value="KH_KhpA-B"/>
    <property type="match status" value="1"/>
</dbReference>
<dbReference type="PROSITE" id="PS51061">
    <property type="entry name" value="R3H"/>
    <property type="match status" value="1"/>
</dbReference>
<evidence type="ECO:0000256" key="1">
    <source>
        <dbReference type="ARBA" id="ARBA00022490"/>
    </source>
</evidence>
<comment type="similarity">
    <text evidence="6">Belongs to the KhpB RNA-binding protein family.</text>
</comment>
<keyword evidence="4 6" id="KW-0143">Chaperone</keyword>
<feature type="compositionally biased region" description="Basic and acidic residues" evidence="7">
    <location>
        <begin position="143"/>
        <end position="154"/>
    </location>
</feature>
<dbReference type="GO" id="GO:0005737">
    <property type="term" value="C:cytoplasm"/>
    <property type="evidence" value="ECO:0007669"/>
    <property type="project" value="UniProtKB-SubCell"/>
</dbReference>
<protein>
    <recommendedName>
        <fullName evidence="6">RNA-binding protein KhpB</fullName>
    </recommendedName>
    <alternativeName>
        <fullName evidence="6">RNA-binding protein EloR</fullName>
    </alternativeName>
</protein>
<keyword evidence="3 6" id="KW-0133">Cell shape</keyword>
<reference evidence="9 10" key="1">
    <citation type="submission" date="2019-08" db="EMBL/GenBank/DDBJ databases">
        <title>In-depth cultivation of the pig gut microbiome towards novel bacterial diversity and tailored functional studies.</title>
        <authorList>
            <person name="Wylensek D."/>
            <person name="Hitch T.C.A."/>
            <person name="Clavel T."/>
        </authorList>
    </citation>
    <scope>NUCLEOTIDE SEQUENCE [LARGE SCALE GENOMIC DNA]</scope>
    <source>
        <strain evidence="9 10">Oil+RF-744-WCA-WT-11</strain>
    </source>
</reference>
<comment type="domain">
    <text evidence="6">Has an N-terminal Jag-N domain and 2 RNA-binding domains (KH and R3H).</text>
</comment>
<dbReference type="RefSeq" id="WP_154527106.1">
    <property type="nucleotide sequence ID" value="NZ_VULZ01000016.1"/>
</dbReference>
<comment type="caution">
    <text evidence="9">The sequence shown here is derived from an EMBL/GenBank/DDBJ whole genome shotgun (WGS) entry which is preliminary data.</text>
</comment>
<dbReference type="PANTHER" id="PTHR35800:SF1">
    <property type="entry name" value="RNA-BINDING PROTEIN KHPB"/>
    <property type="match status" value="1"/>
</dbReference>
<keyword evidence="5 6" id="KW-0961">Cell wall biogenesis/degradation</keyword>
<name>A0A6L5X8T3_9FIRM</name>
<dbReference type="InterPro" id="IPR015946">
    <property type="entry name" value="KH_dom-like_a/b"/>
</dbReference>
<evidence type="ECO:0000259" key="8">
    <source>
        <dbReference type="PROSITE" id="PS51061"/>
    </source>
</evidence>
<dbReference type="Proteomes" id="UP000481852">
    <property type="component" value="Unassembled WGS sequence"/>
</dbReference>
<feature type="compositionally biased region" description="Basic and acidic residues" evidence="7">
    <location>
        <begin position="74"/>
        <end position="86"/>
    </location>
</feature>
<dbReference type="Gene3D" id="3.30.1370.50">
    <property type="entry name" value="R3H-like domain"/>
    <property type="match status" value="1"/>
</dbReference>
<evidence type="ECO:0000256" key="7">
    <source>
        <dbReference type="SAM" id="MobiDB-lite"/>
    </source>
</evidence>
<organism evidence="9 10">
    <name type="scientific">Porcincola intestinalis</name>
    <dbReference type="NCBI Taxonomy" id="2606632"/>
    <lineage>
        <taxon>Bacteria</taxon>
        <taxon>Bacillati</taxon>
        <taxon>Bacillota</taxon>
        <taxon>Clostridia</taxon>
        <taxon>Lachnospirales</taxon>
        <taxon>Lachnospiraceae</taxon>
        <taxon>Porcincola</taxon>
    </lineage>
</organism>
<dbReference type="Pfam" id="PF01424">
    <property type="entry name" value="R3H"/>
    <property type="match status" value="1"/>
</dbReference>
<dbReference type="SUPFAM" id="SSF82708">
    <property type="entry name" value="R3H domain"/>
    <property type="match status" value="1"/>
</dbReference>
<dbReference type="InterPro" id="IPR036867">
    <property type="entry name" value="R3H_dom_sf"/>
</dbReference>
<dbReference type="GO" id="GO:0008360">
    <property type="term" value="P:regulation of cell shape"/>
    <property type="evidence" value="ECO:0007669"/>
    <property type="project" value="UniProtKB-KW"/>
</dbReference>
<comment type="subcellular location">
    <subcellularLocation>
        <location evidence="6">Cytoplasm</location>
    </subcellularLocation>
</comment>
<evidence type="ECO:0000313" key="10">
    <source>
        <dbReference type="Proteomes" id="UP000481852"/>
    </source>
</evidence>
<dbReference type="CDD" id="cd02414">
    <property type="entry name" value="KH-II_Jag"/>
    <property type="match status" value="1"/>
</dbReference>
<dbReference type="GO" id="GO:0071555">
    <property type="term" value="P:cell wall organization"/>
    <property type="evidence" value="ECO:0007669"/>
    <property type="project" value="UniProtKB-KW"/>
</dbReference>
<proteinExistence type="inferred from homology"/>
<feature type="compositionally biased region" description="Polar residues" evidence="7">
    <location>
        <begin position="116"/>
        <end position="125"/>
    </location>
</feature>
<feature type="compositionally biased region" description="Gly residues" evidence="7">
    <location>
        <begin position="329"/>
        <end position="339"/>
    </location>
</feature>
<dbReference type="PANTHER" id="PTHR35800">
    <property type="entry name" value="PROTEIN JAG"/>
    <property type="match status" value="1"/>
</dbReference>
<sequence>MSESIRVSGKTVNDAILNAAIELNTTSDNIEYTVIEHESRGFLGIGAKDAVIEASVRREVEKPQNSAESSAESRQAEKDAAERAEEPGEPVAEQSEQTPGTAGGEDAAQKAGMASQPDSLCQDESTGAAASKAESVQENEESYESRRERRNSDIKVLDDPSEAIERAETFLKNVFSSMGMTVNLNSSYDGECLNVSMEGDEMGLLIGKRGQTLDSLQYLTSLVVNKGKPYYVRVKLDTENYRERRKATLENLAKNIAMKVKKTRQPVYLEPMNPYERRIIHSALQGDPFVTTHSEGEEPDRKVVVTLKKDADLELLDRKYGDRGHRGGYRNGHGYGRGSKSGYSRGGRSPRYSDREDMKEE</sequence>